<organism evidence="1">
    <name type="scientific">Harvfovirus sp</name>
    <dbReference type="NCBI Taxonomy" id="2487768"/>
    <lineage>
        <taxon>Viruses</taxon>
        <taxon>Varidnaviria</taxon>
        <taxon>Bamfordvirae</taxon>
        <taxon>Nucleocytoviricota</taxon>
        <taxon>Megaviricetes</taxon>
        <taxon>Imitervirales</taxon>
        <taxon>Mimiviridae</taxon>
        <taxon>Klosneuvirinae</taxon>
    </lineage>
</organism>
<gene>
    <name evidence="1" type="ORF">Harvfovirus12_20</name>
</gene>
<evidence type="ECO:0000313" key="1">
    <source>
        <dbReference type="EMBL" id="AYV80984.1"/>
    </source>
</evidence>
<protein>
    <submittedName>
        <fullName evidence="1">Uncharacterized protein</fullName>
    </submittedName>
</protein>
<proteinExistence type="predicted"/>
<dbReference type="EMBL" id="MK072254">
    <property type="protein sequence ID" value="AYV80984.1"/>
    <property type="molecule type" value="Genomic_DNA"/>
</dbReference>
<dbReference type="InterPro" id="IPR029044">
    <property type="entry name" value="Nucleotide-diphossugar_trans"/>
</dbReference>
<accession>A0A3G5A3D6</accession>
<sequence>MFIINDSGYQSKKYAIFFLCYGNDYYIMGLLCALQAHGKLLEKSPQSIELVVLCDEYINNYRPYIAEYCDRIIVIKMDILSEHHKLYKAEKYAKKWMDAIINKWHCLYFEEYKKVLLSDIDILPTNSVIYDIFTKYEEPYMFGCRKFSGCAETIYYGSLPNRNFKDYYDYVANGNFFIDGGFALFTPNKTYHDEYFDFVQTIDVLSMKSVGQRYSGIDEITIYYFLVHIKKVTYNCFQESDTAVIPWKTNYGCANMNRIMNKIKRTSLFNYLSTVKPFIKPIPLMWREEYIWKILERDIISGSPFLKALSIRNALYCYLYLNTRQEASLEIIKKNNQFNIINFIKKLTKEMSLTDPVFDHRAYQAISSSEEKLLSYKDQLNLLNGDADIVNECCGLIKKEQYRSLF</sequence>
<reference evidence="1" key="1">
    <citation type="submission" date="2018-10" db="EMBL/GenBank/DDBJ databases">
        <title>Hidden diversity of soil giant viruses.</title>
        <authorList>
            <person name="Schulz F."/>
            <person name="Alteio L."/>
            <person name="Goudeau D."/>
            <person name="Ryan E.M."/>
            <person name="Malmstrom R.R."/>
            <person name="Blanchard J."/>
            <person name="Woyke T."/>
        </authorList>
    </citation>
    <scope>NUCLEOTIDE SEQUENCE</scope>
    <source>
        <strain evidence="1">HAV1</strain>
    </source>
</reference>
<dbReference type="SUPFAM" id="SSF53448">
    <property type="entry name" value="Nucleotide-diphospho-sugar transferases"/>
    <property type="match status" value="1"/>
</dbReference>
<name>A0A3G5A3D6_9VIRU</name>
<dbReference type="Gene3D" id="3.90.550.10">
    <property type="entry name" value="Spore Coat Polysaccharide Biosynthesis Protein SpsA, Chain A"/>
    <property type="match status" value="1"/>
</dbReference>